<keyword evidence="2" id="KW-1133">Transmembrane helix</keyword>
<feature type="transmembrane region" description="Helical" evidence="2">
    <location>
        <begin position="66"/>
        <end position="86"/>
    </location>
</feature>
<evidence type="ECO:0000256" key="2">
    <source>
        <dbReference type="SAM" id="Phobius"/>
    </source>
</evidence>
<keyword evidence="4" id="KW-1185">Reference proteome</keyword>
<dbReference type="VEuPathDB" id="TriTrypDB:ADEAN_000257900"/>
<reference evidence="3 4" key="1">
    <citation type="submission" date="2020-08" db="EMBL/GenBank/DDBJ databases">
        <authorList>
            <person name="Newling K."/>
            <person name="Davey J."/>
            <person name="Forrester S."/>
        </authorList>
    </citation>
    <scope>NUCLEOTIDE SEQUENCE [LARGE SCALE GENOMIC DNA]</scope>
    <source>
        <strain evidence="4">Crithidia deanei Carvalho (ATCC PRA-265)</strain>
    </source>
</reference>
<sequence>MSETQADHKGSATEPEEELPFLARAFNFILTPGSSLTPVMWIIFNVIMLGLFFIWCTFVKEMPDNIHVWAFGVLGLGLCISTNWMMKLVFSAGLDFGSQQEKEKEEKEKEGKGEGNAAETKKDK</sequence>
<accession>A0A7G2C5U3</accession>
<dbReference type="EMBL" id="LR877148">
    <property type="protein sequence ID" value="CAD2215126.1"/>
    <property type="molecule type" value="Genomic_DNA"/>
</dbReference>
<keyword evidence="2" id="KW-0812">Transmembrane</keyword>
<gene>
    <name evidence="3" type="ORF">ADEAN_000257900</name>
</gene>
<name>A0A7G2C5U3_9TRYP</name>
<protein>
    <submittedName>
        <fullName evidence="3">Uncharacterized protein</fullName>
    </submittedName>
</protein>
<proteinExistence type="predicted"/>
<feature type="transmembrane region" description="Helical" evidence="2">
    <location>
        <begin position="39"/>
        <end position="59"/>
    </location>
</feature>
<organism evidence="3 4">
    <name type="scientific">Angomonas deanei</name>
    <dbReference type="NCBI Taxonomy" id="59799"/>
    <lineage>
        <taxon>Eukaryota</taxon>
        <taxon>Discoba</taxon>
        <taxon>Euglenozoa</taxon>
        <taxon>Kinetoplastea</taxon>
        <taxon>Metakinetoplastina</taxon>
        <taxon>Trypanosomatida</taxon>
        <taxon>Trypanosomatidae</taxon>
        <taxon>Strigomonadinae</taxon>
        <taxon>Angomonas</taxon>
    </lineage>
</organism>
<feature type="region of interest" description="Disordered" evidence="1">
    <location>
        <begin position="100"/>
        <end position="124"/>
    </location>
</feature>
<evidence type="ECO:0000256" key="1">
    <source>
        <dbReference type="SAM" id="MobiDB-lite"/>
    </source>
</evidence>
<dbReference type="AlphaFoldDB" id="A0A7G2C5U3"/>
<dbReference type="Proteomes" id="UP000515908">
    <property type="component" value="Chromosome 04"/>
</dbReference>
<evidence type="ECO:0000313" key="3">
    <source>
        <dbReference type="EMBL" id="CAD2215126.1"/>
    </source>
</evidence>
<evidence type="ECO:0000313" key="4">
    <source>
        <dbReference type="Proteomes" id="UP000515908"/>
    </source>
</evidence>
<keyword evidence="2" id="KW-0472">Membrane</keyword>